<dbReference type="Proteomes" id="UP000025227">
    <property type="component" value="Unplaced"/>
</dbReference>
<keyword evidence="1" id="KW-1133">Transmembrane helix</keyword>
<name>A0A7I4YKD9_HAECO</name>
<accession>A0A7I4YKD9</accession>
<evidence type="ECO:0000256" key="2">
    <source>
        <dbReference type="SAM" id="SignalP"/>
    </source>
</evidence>
<reference evidence="4" key="1">
    <citation type="submission" date="2020-12" db="UniProtKB">
        <authorList>
            <consortium name="WormBaseParasite"/>
        </authorList>
    </citation>
    <scope>IDENTIFICATION</scope>
    <source>
        <strain evidence="4">MHco3</strain>
    </source>
</reference>
<dbReference type="WBParaSite" id="HCON_00111568-00001">
    <property type="protein sequence ID" value="HCON_00111568-00001"/>
    <property type="gene ID" value="HCON_00111568"/>
</dbReference>
<keyword evidence="2" id="KW-0732">Signal</keyword>
<proteinExistence type="predicted"/>
<feature type="transmembrane region" description="Helical" evidence="1">
    <location>
        <begin position="59"/>
        <end position="82"/>
    </location>
</feature>
<sequence length="84" mass="9493">MWLLRTLGSLLLILEFVSGLVLFKESQPCNSMECPSTMFYYFECCSGECCIRIQPIPSFLLTAIAIFLAFVCCLACCCYCCCRN</sequence>
<evidence type="ECO:0000256" key="1">
    <source>
        <dbReference type="SAM" id="Phobius"/>
    </source>
</evidence>
<dbReference type="AlphaFoldDB" id="A0A7I4YKD9"/>
<keyword evidence="1" id="KW-0812">Transmembrane</keyword>
<evidence type="ECO:0000313" key="3">
    <source>
        <dbReference type="Proteomes" id="UP000025227"/>
    </source>
</evidence>
<protein>
    <submittedName>
        <fullName evidence="4">Cysteine rich secreted protein</fullName>
    </submittedName>
</protein>
<feature type="signal peptide" evidence="2">
    <location>
        <begin position="1"/>
        <end position="19"/>
    </location>
</feature>
<dbReference type="OMA" id="NECCLRT"/>
<keyword evidence="1" id="KW-0472">Membrane</keyword>
<organism evidence="3 4">
    <name type="scientific">Haemonchus contortus</name>
    <name type="common">Barber pole worm</name>
    <dbReference type="NCBI Taxonomy" id="6289"/>
    <lineage>
        <taxon>Eukaryota</taxon>
        <taxon>Metazoa</taxon>
        <taxon>Ecdysozoa</taxon>
        <taxon>Nematoda</taxon>
        <taxon>Chromadorea</taxon>
        <taxon>Rhabditida</taxon>
        <taxon>Rhabditina</taxon>
        <taxon>Rhabditomorpha</taxon>
        <taxon>Strongyloidea</taxon>
        <taxon>Trichostrongylidae</taxon>
        <taxon>Haemonchus</taxon>
    </lineage>
</organism>
<keyword evidence="3" id="KW-1185">Reference proteome</keyword>
<dbReference type="OrthoDB" id="5873169at2759"/>
<evidence type="ECO:0000313" key="4">
    <source>
        <dbReference type="WBParaSite" id="HCON_00111568-00001"/>
    </source>
</evidence>
<feature type="chain" id="PRO_5029783876" evidence="2">
    <location>
        <begin position="20"/>
        <end position="84"/>
    </location>
</feature>